<keyword evidence="4" id="KW-1185">Reference proteome</keyword>
<dbReference type="EMBL" id="FN649760">
    <property type="protein sequence ID" value="CBN76269.1"/>
    <property type="molecule type" value="Genomic_DNA"/>
</dbReference>
<protein>
    <submittedName>
        <fullName evidence="3">EsV-1-8</fullName>
    </submittedName>
</protein>
<proteinExistence type="predicted"/>
<keyword evidence="1" id="KW-0040">ANK repeat</keyword>
<evidence type="ECO:0000313" key="3">
    <source>
        <dbReference type="EMBL" id="CBN76269.1"/>
    </source>
</evidence>
<dbReference type="OrthoDB" id="202480at2759"/>
<organism evidence="3 4">
    <name type="scientific">Ectocarpus siliculosus</name>
    <name type="common">Brown alga</name>
    <name type="synonym">Conferva siliculosa</name>
    <dbReference type="NCBI Taxonomy" id="2880"/>
    <lineage>
        <taxon>Eukaryota</taxon>
        <taxon>Sar</taxon>
        <taxon>Stramenopiles</taxon>
        <taxon>Ochrophyta</taxon>
        <taxon>PX clade</taxon>
        <taxon>Phaeophyceae</taxon>
        <taxon>Ectocarpales</taxon>
        <taxon>Ectocarpaceae</taxon>
        <taxon>Ectocarpus</taxon>
    </lineage>
</organism>
<reference evidence="3 4" key="1">
    <citation type="journal article" date="2010" name="Nature">
        <title>The Ectocarpus genome and the independent evolution of multicellularity in brown algae.</title>
        <authorList>
            <person name="Cock J.M."/>
            <person name="Sterck L."/>
            <person name="Rouze P."/>
            <person name="Scornet D."/>
            <person name="Allen A.E."/>
            <person name="Amoutzias G."/>
            <person name="Anthouard V."/>
            <person name="Artiguenave F."/>
            <person name="Aury J.M."/>
            <person name="Badger J.H."/>
            <person name="Beszteri B."/>
            <person name="Billiau K."/>
            <person name="Bonnet E."/>
            <person name="Bothwell J.H."/>
            <person name="Bowler C."/>
            <person name="Boyen C."/>
            <person name="Brownlee C."/>
            <person name="Carrano C.J."/>
            <person name="Charrier B."/>
            <person name="Cho G.Y."/>
            <person name="Coelho S.M."/>
            <person name="Collen J."/>
            <person name="Corre E."/>
            <person name="Da Silva C."/>
            <person name="Delage L."/>
            <person name="Delaroque N."/>
            <person name="Dittami S.M."/>
            <person name="Doulbeau S."/>
            <person name="Elias M."/>
            <person name="Farnham G."/>
            <person name="Gachon C.M."/>
            <person name="Gschloessl B."/>
            <person name="Heesch S."/>
            <person name="Jabbari K."/>
            <person name="Jubin C."/>
            <person name="Kawai H."/>
            <person name="Kimura K."/>
            <person name="Kloareg B."/>
            <person name="Kupper F.C."/>
            <person name="Lang D."/>
            <person name="Le Bail A."/>
            <person name="Leblanc C."/>
            <person name="Lerouge P."/>
            <person name="Lohr M."/>
            <person name="Lopez P.J."/>
            <person name="Martens C."/>
            <person name="Maumus F."/>
            <person name="Michel G."/>
            <person name="Miranda-Saavedra D."/>
            <person name="Morales J."/>
            <person name="Moreau H."/>
            <person name="Motomura T."/>
            <person name="Nagasato C."/>
            <person name="Napoli C.A."/>
            <person name="Nelson D.R."/>
            <person name="Nyvall-Collen P."/>
            <person name="Peters A.F."/>
            <person name="Pommier C."/>
            <person name="Potin P."/>
            <person name="Poulain J."/>
            <person name="Quesneville H."/>
            <person name="Read B."/>
            <person name="Rensing S.A."/>
            <person name="Ritter A."/>
            <person name="Rousvoal S."/>
            <person name="Samanta M."/>
            <person name="Samson G."/>
            <person name="Schroeder D.C."/>
            <person name="Segurens B."/>
            <person name="Strittmatter M."/>
            <person name="Tonon T."/>
            <person name="Tregear J.W."/>
            <person name="Valentin K."/>
            <person name="von Dassow P."/>
            <person name="Yamagishi T."/>
            <person name="Van de Peer Y."/>
            <person name="Wincker P."/>
        </authorList>
    </citation>
    <scope>NUCLEOTIDE SEQUENCE [LARGE SCALE GENOMIC DNA]</scope>
    <source>
        <strain evidence="4">Ec32 / CCAP1310/4</strain>
    </source>
</reference>
<dbReference type="PROSITE" id="PS50088">
    <property type="entry name" value="ANK_REPEAT"/>
    <property type="match status" value="1"/>
</dbReference>
<gene>
    <name evidence="3" type="ORF">Esi_0482_0015</name>
</gene>
<evidence type="ECO:0000256" key="1">
    <source>
        <dbReference type="PROSITE-ProRule" id="PRU00023"/>
    </source>
</evidence>
<dbReference type="AlphaFoldDB" id="D8LNI8"/>
<accession>D8LNI8</accession>
<sequence length="226" mass="23923">MHALFQHGAQVGVRGNQGYTPLHETCWERHEGLEAAVDMLLRWGADETTLNYGGASPADFLGGRYGKVIGHNPAPQDEIDRTRLLLSRAPADRAWRRRGWLVMLRSRDSKAQEGKCRSSGGYDHGDGGEVGGSEMARSEGMAGADYGRPGTTRNGAGGEVEAGGGEEVQDIAAGLLGLRRKSVVHTASNDGCVVGAEGGEEGLRLEVLLLLGLGLEGVFRAVVGFL</sequence>
<feature type="region of interest" description="Disordered" evidence="2">
    <location>
        <begin position="112"/>
        <end position="135"/>
    </location>
</feature>
<evidence type="ECO:0000256" key="2">
    <source>
        <dbReference type="SAM" id="MobiDB-lite"/>
    </source>
</evidence>
<dbReference type="Gene3D" id="1.25.40.20">
    <property type="entry name" value="Ankyrin repeat-containing domain"/>
    <property type="match status" value="1"/>
</dbReference>
<dbReference type="InParanoid" id="D8LNI8"/>
<dbReference type="SUPFAM" id="SSF48403">
    <property type="entry name" value="Ankyrin repeat"/>
    <property type="match status" value="1"/>
</dbReference>
<dbReference type="InterPro" id="IPR002110">
    <property type="entry name" value="Ankyrin_rpt"/>
</dbReference>
<name>D8LNI8_ECTSI</name>
<dbReference type="InterPro" id="IPR036770">
    <property type="entry name" value="Ankyrin_rpt-contain_sf"/>
</dbReference>
<evidence type="ECO:0000313" key="4">
    <source>
        <dbReference type="Proteomes" id="UP000002630"/>
    </source>
</evidence>
<dbReference type="Proteomes" id="UP000002630">
    <property type="component" value="Unassembled WGS sequence"/>
</dbReference>
<feature type="repeat" description="ANK" evidence="1">
    <location>
        <begin position="17"/>
        <end position="52"/>
    </location>
</feature>